<dbReference type="EMBL" id="MDYN01000028">
    <property type="protein sequence ID" value="OQD81295.1"/>
    <property type="molecule type" value="Genomic_DNA"/>
</dbReference>
<keyword evidence="1" id="KW-0732">Signal</keyword>
<dbReference type="Pfam" id="PF19271">
    <property type="entry name" value="Nis1"/>
    <property type="match status" value="1"/>
</dbReference>
<reference evidence="3" key="1">
    <citation type="journal article" date="2017" name="Nat. Microbiol.">
        <title>Global analysis of biosynthetic gene clusters reveals vast potential of secondary metabolite production in Penicillium species.</title>
        <authorList>
            <person name="Nielsen J.C."/>
            <person name="Grijseels S."/>
            <person name="Prigent S."/>
            <person name="Ji B."/>
            <person name="Dainat J."/>
            <person name="Nielsen K.F."/>
            <person name="Frisvad J.C."/>
            <person name="Workman M."/>
            <person name="Nielsen J."/>
        </authorList>
    </citation>
    <scope>NUCLEOTIDE SEQUENCE [LARGE SCALE GENOMIC DNA]</scope>
    <source>
        <strain evidence="3">IBT 31811</strain>
    </source>
</reference>
<gene>
    <name evidence="2" type="ORF">PENANT_c028G08423</name>
</gene>
<proteinExistence type="predicted"/>
<comment type="caution">
    <text evidence="2">The sequence shown here is derived from an EMBL/GenBank/DDBJ whole genome shotgun (WGS) entry which is preliminary data.</text>
</comment>
<name>A0A1V6PWH2_9EURO</name>
<feature type="signal peptide" evidence="1">
    <location>
        <begin position="1"/>
        <end position="16"/>
    </location>
</feature>
<dbReference type="OrthoDB" id="2841294at2759"/>
<organism evidence="2 3">
    <name type="scientific">Penicillium antarcticum</name>
    <dbReference type="NCBI Taxonomy" id="416450"/>
    <lineage>
        <taxon>Eukaryota</taxon>
        <taxon>Fungi</taxon>
        <taxon>Dikarya</taxon>
        <taxon>Ascomycota</taxon>
        <taxon>Pezizomycotina</taxon>
        <taxon>Eurotiomycetes</taxon>
        <taxon>Eurotiomycetidae</taxon>
        <taxon>Eurotiales</taxon>
        <taxon>Aspergillaceae</taxon>
        <taxon>Penicillium</taxon>
    </lineage>
</organism>
<evidence type="ECO:0000313" key="2">
    <source>
        <dbReference type="EMBL" id="OQD81295.1"/>
    </source>
</evidence>
<dbReference type="InterPro" id="IPR045469">
    <property type="entry name" value="Nis1"/>
</dbReference>
<evidence type="ECO:0008006" key="4">
    <source>
        <dbReference type="Google" id="ProtNLM"/>
    </source>
</evidence>
<accession>A0A1V6PWH2</accession>
<dbReference type="AlphaFoldDB" id="A0A1V6PWH2"/>
<dbReference type="Proteomes" id="UP000191672">
    <property type="component" value="Unassembled WGS sequence"/>
</dbReference>
<sequence>MKFFASMILFAVSAIAQNAMIGLPSTGQKVTAGNEIVVQVQRPNSLTGSKEMAVAIGFSSCTSSPCHTPEEVMGTILYNGPFDPEYHESSQPPYENFTVTVPESAAKGKGQINVAHATLIGAGPFPYLETLNKTVIVA</sequence>
<protein>
    <recommendedName>
        <fullName evidence="4">Phosphatidylglycerol/phosphatidylinositol transfer protein</fullName>
    </recommendedName>
</protein>
<evidence type="ECO:0000256" key="1">
    <source>
        <dbReference type="SAM" id="SignalP"/>
    </source>
</evidence>
<evidence type="ECO:0000313" key="3">
    <source>
        <dbReference type="Proteomes" id="UP000191672"/>
    </source>
</evidence>
<keyword evidence="3" id="KW-1185">Reference proteome</keyword>
<feature type="chain" id="PRO_5012506190" description="Phosphatidylglycerol/phosphatidylinositol transfer protein" evidence="1">
    <location>
        <begin position="17"/>
        <end position="138"/>
    </location>
</feature>